<keyword evidence="3" id="KW-1133">Transmembrane helix</keyword>
<proteinExistence type="predicted"/>
<gene>
    <name evidence="4" type="ORF">F511_15931</name>
</gene>
<feature type="region of interest" description="Disordered" evidence="2">
    <location>
        <begin position="346"/>
        <end position="375"/>
    </location>
</feature>
<evidence type="ECO:0000256" key="2">
    <source>
        <dbReference type="SAM" id="MobiDB-lite"/>
    </source>
</evidence>
<feature type="region of interest" description="Disordered" evidence="2">
    <location>
        <begin position="857"/>
        <end position="905"/>
    </location>
</feature>
<evidence type="ECO:0008006" key="6">
    <source>
        <dbReference type="Google" id="ProtNLM"/>
    </source>
</evidence>
<feature type="coiled-coil region" evidence="1">
    <location>
        <begin position="790"/>
        <end position="817"/>
    </location>
</feature>
<organism evidence="4 5">
    <name type="scientific">Dorcoceras hygrometricum</name>
    <dbReference type="NCBI Taxonomy" id="472368"/>
    <lineage>
        <taxon>Eukaryota</taxon>
        <taxon>Viridiplantae</taxon>
        <taxon>Streptophyta</taxon>
        <taxon>Embryophyta</taxon>
        <taxon>Tracheophyta</taxon>
        <taxon>Spermatophyta</taxon>
        <taxon>Magnoliopsida</taxon>
        <taxon>eudicotyledons</taxon>
        <taxon>Gunneridae</taxon>
        <taxon>Pentapetalae</taxon>
        <taxon>asterids</taxon>
        <taxon>lamiids</taxon>
        <taxon>Lamiales</taxon>
        <taxon>Gesneriaceae</taxon>
        <taxon>Didymocarpoideae</taxon>
        <taxon>Trichosporeae</taxon>
        <taxon>Loxocarpinae</taxon>
        <taxon>Dorcoceras</taxon>
    </lineage>
</organism>
<feature type="region of interest" description="Disordered" evidence="2">
    <location>
        <begin position="54"/>
        <end position="92"/>
    </location>
</feature>
<dbReference type="Proteomes" id="UP000250235">
    <property type="component" value="Unassembled WGS sequence"/>
</dbReference>
<keyword evidence="1" id="KW-0175">Coiled coil</keyword>
<evidence type="ECO:0000256" key="3">
    <source>
        <dbReference type="SAM" id="Phobius"/>
    </source>
</evidence>
<keyword evidence="3" id="KW-0812">Transmembrane</keyword>
<feature type="transmembrane region" description="Helical" evidence="3">
    <location>
        <begin position="102"/>
        <end position="122"/>
    </location>
</feature>
<reference evidence="4 5" key="1">
    <citation type="journal article" date="2015" name="Proc. Natl. Acad. Sci. U.S.A.">
        <title>The resurrection genome of Boea hygrometrica: A blueprint for survival of dehydration.</title>
        <authorList>
            <person name="Xiao L."/>
            <person name="Yang G."/>
            <person name="Zhang L."/>
            <person name="Yang X."/>
            <person name="Zhao S."/>
            <person name="Ji Z."/>
            <person name="Zhou Q."/>
            <person name="Hu M."/>
            <person name="Wang Y."/>
            <person name="Chen M."/>
            <person name="Xu Y."/>
            <person name="Jin H."/>
            <person name="Xiao X."/>
            <person name="Hu G."/>
            <person name="Bao F."/>
            <person name="Hu Y."/>
            <person name="Wan P."/>
            <person name="Li L."/>
            <person name="Deng X."/>
            <person name="Kuang T."/>
            <person name="Xiang C."/>
            <person name="Zhu J.K."/>
            <person name="Oliver M.J."/>
            <person name="He Y."/>
        </authorList>
    </citation>
    <scope>NUCLEOTIDE SEQUENCE [LARGE SCALE GENOMIC DNA]</scope>
    <source>
        <strain evidence="5">cv. XS01</strain>
    </source>
</reference>
<dbReference type="EMBL" id="KV001366">
    <property type="protein sequence ID" value="KZV38996.1"/>
    <property type="molecule type" value="Genomic_DNA"/>
</dbReference>
<feature type="compositionally biased region" description="Basic and acidic residues" evidence="2">
    <location>
        <begin position="73"/>
        <end position="87"/>
    </location>
</feature>
<sequence>MSFVKASMTHDTCESVRYDDQNSSKLNQKGKASIGYLRHENSKPSLLKNILDKDKAKADSKSFVSHQPRRSSKKDNRYDKDKAKADSKSFVSHQPRRSSKKIIFFSGVLLFVILSKLASSYISNALQINFDSVLGIQDNDGMVSMFRALEASGIRGFPGCPSVLYEQELEQFFDTALIQDGDVTCAVSGKICRKFSARTLFSNFGKPVQFSCKKRLLKYEFRLLNDILAKSITVKAGSFDSVTHERFLMMTAIHFGIKVNWSKIMFEVLKEMVDRTTRRARFAAQICVLLKGDPAVTLGEAKTFPPLKILSVKKKRTSSGKAVSKEKDLAIVSVTLDAEPIQTVDPTSAMPVAHPPAPKHKAPKTKVRMTSGSDTEFVEKDSTVEPVVIEQRATTSADDVDTIIEEVIVETAQMEQADFVKSAVAEGIEMETVLEDPVVTKSDDILVKVDESSAAVTDKEDFEPLSNVRETSMSQMSDNESLTIEEHLAQIPEGMMLPSLTSAEPTKIKFCSTIEIRGVEDGDWYKEHLPKIAANGKGKGSLEELDTVLGHPAREQFQLICGDIDFLILLREKVITEMTSFFHSFSMRTLTTMRTVQDTLSKVEKLLAWAETDSLETAIHRRLFIIAKYREVLLHKFWEARRTNLVSGLPTTAIDQRTLDLVSAAHQEAVRNLLRQMSAHGLKWTGLSSMLFEEPNLEQGFYIPRNHKSIFSTCWLRNLRKRSWVVEEGFDRLVCKCTKCVSSNWPSQPVRVSVTDLSPICLFFKPGVHTDTAALSVELHDFKKSVRAQNAFVTTDLADLRKEVKDLKADLSKEFDDKLAVIRNDILEFCVETQGQLASLGTNLAELIAFITKGGDDKNAEVSSGHGRGQPPPGVGGSGGSRSEPSRKRGSSGSRQKSWRYWPNE</sequence>
<evidence type="ECO:0000313" key="4">
    <source>
        <dbReference type="EMBL" id="KZV38996.1"/>
    </source>
</evidence>
<evidence type="ECO:0000256" key="1">
    <source>
        <dbReference type="SAM" id="Coils"/>
    </source>
</evidence>
<accession>A0A2Z7BXH4</accession>
<evidence type="ECO:0000313" key="5">
    <source>
        <dbReference type="Proteomes" id="UP000250235"/>
    </source>
</evidence>
<keyword evidence="3" id="KW-0472">Membrane</keyword>
<name>A0A2Z7BXH4_9LAMI</name>
<feature type="compositionally biased region" description="Basic residues" evidence="2">
    <location>
        <begin position="357"/>
        <end position="367"/>
    </location>
</feature>
<feature type="region of interest" description="Disordered" evidence="2">
    <location>
        <begin position="18"/>
        <end position="40"/>
    </location>
</feature>
<protein>
    <recommendedName>
        <fullName evidence="6">Splicing factor 3B subunit 1-like</fullName>
    </recommendedName>
</protein>
<keyword evidence="5" id="KW-1185">Reference proteome</keyword>
<dbReference type="AlphaFoldDB" id="A0A2Z7BXH4"/>